<evidence type="ECO:0000313" key="2">
    <source>
        <dbReference type="EMBL" id="MBZ2209815.1"/>
    </source>
</evidence>
<keyword evidence="3" id="KW-1185">Reference proteome</keyword>
<dbReference type="EMBL" id="JAFBIL020000009">
    <property type="protein sequence ID" value="MBZ2209815.1"/>
    <property type="molecule type" value="Genomic_DNA"/>
</dbReference>
<evidence type="ECO:0000313" key="3">
    <source>
        <dbReference type="Proteomes" id="UP000809349"/>
    </source>
</evidence>
<proteinExistence type="predicted"/>
<dbReference type="RefSeq" id="WP_223470532.1">
    <property type="nucleotide sequence ID" value="NZ_JAFBIL020000009.1"/>
</dbReference>
<keyword evidence="2" id="KW-0067">ATP-binding</keyword>
<dbReference type="InterPro" id="IPR049945">
    <property type="entry name" value="AAA_22"/>
</dbReference>
<keyword evidence="2" id="KW-0547">Nucleotide-binding</keyword>
<gene>
    <name evidence="2" type="ORF">I4X03_021325</name>
</gene>
<dbReference type="Gene3D" id="3.40.50.300">
    <property type="entry name" value="P-loop containing nucleotide triphosphate hydrolases"/>
    <property type="match status" value="1"/>
</dbReference>
<comment type="caution">
    <text evidence="2">The sequence shown here is derived from an EMBL/GenBank/DDBJ whole genome shotgun (WGS) entry which is preliminary data.</text>
</comment>
<dbReference type="Proteomes" id="UP000809349">
    <property type="component" value="Unassembled WGS sequence"/>
</dbReference>
<reference evidence="2 3" key="1">
    <citation type="submission" date="2021-08" db="EMBL/GenBank/DDBJ databases">
        <title>Massilia sp. R798.</title>
        <authorList>
            <person name="Baek J.H."/>
            <person name="Jung H.S."/>
            <person name="Kim K.R."/>
            <person name="Jeon C.O."/>
        </authorList>
    </citation>
    <scope>NUCLEOTIDE SEQUENCE [LARGE SCALE GENOMIC DNA]</scope>
    <source>
        <strain evidence="2 3">R798</strain>
    </source>
</reference>
<dbReference type="Pfam" id="PF13401">
    <property type="entry name" value="AAA_22"/>
    <property type="match status" value="1"/>
</dbReference>
<dbReference type="SUPFAM" id="SSF52540">
    <property type="entry name" value="P-loop containing nucleoside triphosphate hydrolases"/>
    <property type="match status" value="1"/>
</dbReference>
<name>A0ABS7SV57_9BURK</name>
<feature type="domain" description="ORC1/DEAH AAA+ ATPase" evidence="1">
    <location>
        <begin position="47"/>
        <end position="177"/>
    </location>
</feature>
<dbReference type="GO" id="GO:0005524">
    <property type="term" value="F:ATP binding"/>
    <property type="evidence" value="ECO:0007669"/>
    <property type="project" value="UniProtKB-KW"/>
</dbReference>
<dbReference type="InterPro" id="IPR027417">
    <property type="entry name" value="P-loop_NTPase"/>
</dbReference>
<sequence length="328" mass="37474">MNLTYQRPIEIDDHPIVGKRYLVATPTIDTVTGRIVKQIRLRSPGAILYGYPRFGKTSAIRYIIRYLKEVFPGAICVNFRCETHRAGSEGAFLCSLLAAVGHSEPLAGQVSRKRIRLIEFICELADRAGKDWIVFFADEAQKLQVIEYEWLRDLHDQLEHKGIRMITILVGQPQILDQKSALRQSRDTQIVLRFMVTEMRFGGLRSAEEVATCLAAYDQSCYPADSTWQFTRFFYPRAYAAGLRLADHALAVWQAFERAHHGAGFTDSIEIPMAYFARAVECALSEHYQYDSDEFDFSTAIWDQAVLDSTYVLACEETRLGLPLPEWR</sequence>
<organism evidence="2 3">
    <name type="scientific">Massilia soli</name>
    <dbReference type="NCBI Taxonomy" id="2792854"/>
    <lineage>
        <taxon>Bacteria</taxon>
        <taxon>Pseudomonadati</taxon>
        <taxon>Pseudomonadota</taxon>
        <taxon>Betaproteobacteria</taxon>
        <taxon>Burkholderiales</taxon>
        <taxon>Oxalobacteraceae</taxon>
        <taxon>Telluria group</taxon>
        <taxon>Massilia</taxon>
    </lineage>
</organism>
<protein>
    <submittedName>
        <fullName evidence="2">ATP-binding protein</fullName>
    </submittedName>
</protein>
<evidence type="ECO:0000259" key="1">
    <source>
        <dbReference type="Pfam" id="PF13401"/>
    </source>
</evidence>
<accession>A0ABS7SV57</accession>